<dbReference type="InterPro" id="IPR017200">
    <property type="entry name" value="PqqE-like"/>
</dbReference>
<dbReference type="InterPro" id="IPR058240">
    <property type="entry name" value="rSAM_sf"/>
</dbReference>
<evidence type="ECO:0000256" key="3">
    <source>
        <dbReference type="ARBA" id="ARBA00022691"/>
    </source>
</evidence>
<dbReference type="PROSITE" id="PS01305">
    <property type="entry name" value="MOAA_NIFB_PQQE"/>
    <property type="match status" value="1"/>
</dbReference>
<keyword evidence="5" id="KW-0560">Oxidoreductase</keyword>
<dbReference type="GO" id="GO:0006783">
    <property type="term" value="P:heme biosynthetic process"/>
    <property type="evidence" value="ECO:0007669"/>
    <property type="project" value="TreeGrafter"/>
</dbReference>
<keyword evidence="4" id="KW-0479">Metal-binding</keyword>
<dbReference type="PROSITE" id="PS51918">
    <property type="entry name" value="RADICAL_SAM"/>
    <property type="match status" value="1"/>
</dbReference>
<sequence>MINISRLLKVRETAQDVEKHHNKRAHEVPKHLVRYANSKVPMVIWNITRKCNFSCNMCHLDSALEADSDELTTQEAIEFIDQMASMSVPLVSVYGGEPLTRDDFFTLAGHAHNKGLRIILSSNVALITKKTAGEIAESGISYVGIDLDGLAQIGGDMDVIAGLEKALPAMERLRDAMVGCGVRITIGSFNLSQMPSIIKAIENTGLKRFAICQHLEGKDWKALKEERREIMDFLIDYAMKNPEMEVVTENFYADGVYLLQRVAKHEPERAAEMERLLAMQGGCPAGDRIVNVDYRGNVHLCPYWQSRTIGNIREQKLSDIWSDEENEILAMMRDKTHYLKGMCGRCRRNHLCMGCGARAEVMCGDPSEEDPACYAHDSRAAKRGITTLKETARNSR</sequence>
<accession>A0A1E3X9I2</accession>
<keyword evidence="6" id="KW-0408">Iron</keyword>
<evidence type="ECO:0000256" key="6">
    <source>
        <dbReference type="ARBA" id="ARBA00023004"/>
    </source>
</evidence>
<evidence type="ECO:0000256" key="7">
    <source>
        <dbReference type="ARBA" id="ARBA00023014"/>
    </source>
</evidence>
<evidence type="ECO:0000256" key="1">
    <source>
        <dbReference type="ARBA" id="ARBA00001966"/>
    </source>
</evidence>
<protein>
    <submittedName>
        <fullName evidence="9">Metallo cofactor biosynthesis protein</fullName>
    </submittedName>
</protein>
<dbReference type="SFLD" id="SFLDG01386">
    <property type="entry name" value="main_SPASM_domain-containing"/>
    <property type="match status" value="1"/>
</dbReference>
<dbReference type="InterPro" id="IPR007197">
    <property type="entry name" value="rSAM"/>
</dbReference>
<keyword evidence="2" id="KW-0004">4Fe-4S</keyword>
<keyword evidence="3" id="KW-0949">S-adenosyl-L-methionine</keyword>
<dbReference type="SFLD" id="SFLDG01067">
    <property type="entry name" value="SPASM/twitch_domain_containing"/>
    <property type="match status" value="1"/>
</dbReference>
<dbReference type="AlphaFoldDB" id="A0A1E3X9I2"/>
<dbReference type="GO" id="GO:0046872">
    <property type="term" value="F:metal ion binding"/>
    <property type="evidence" value="ECO:0007669"/>
    <property type="project" value="UniProtKB-KW"/>
</dbReference>
<dbReference type="Gene3D" id="3.20.20.70">
    <property type="entry name" value="Aldolase class I"/>
    <property type="match status" value="1"/>
</dbReference>
<dbReference type="Pfam" id="PF04055">
    <property type="entry name" value="Radical_SAM"/>
    <property type="match status" value="1"/>
</dbReference>
<dbReference type="InterPro" id="IPR023885">
    <property type="entry name" value="4Fe4S-binding_SPASM_dom"/>
</dbReference>
<evidence type="ECO:0000256" key="4">
    <source>
        <dbReference type="ARBA" id="ARBA00022723"/>
    </source>
</evidence>
<dbReference type="NCBIfam" id="TIGR04085">
    <property type="entry name" value="rSAM_more_4Fe4S"/>
    <property type="match status" value="1"/>
</dbReference>
<feature type="domain" description="Radical SAM core" evidence="8">
    <location>
        <begin position="37"/>
        <end position="243"/>
    </location>
</feature>
<evidence type="ECO:0000256" key="5">
    <source>
        <dbReference type="ARBA" id="ARBA00023002"/>
    </source>
</evidence>
<dbReference type="CDD" id="cd01335">
    <property type="entry name" value="Radical_SAM"/>
    <property type="match status" value="1"/>
</dbReference>
<dbReference type="PANTHER" id="PTHR11228:SF7">
    <property type="entry name" value="PQQA PEPTIDE CYCLASE"/>
    <property type="match status" value="1"/>
</dbReference>
<proteinExistence type="predicted"/>
<dbReference type="Proteomes" id="UP000094056">
    <property type="component" value="Unassembled WGS sequence"/>
</dbReference>
<evidence type="ECO:0000313" key="10">
    <source>
        <dbReference type="Proteomes" id="UP000094056"/>
    </source>
</evidence>
<keyword evidence="7" id="KW-0411">Iron-sulfur</keyword>
<evidence type="ECO:0000256" key="2">
    <source>
        <dbReference type="ARBA" id="ARBA00022485"/>
    </source>
</evidence>
<organism evidence="9 10">
    <name type="scientific">Candidatus Scalindua rubra</name>
    <dbReference type="NCBI Taxonomy" id="1872076"/>
    <lineage>
        <taxon>Bacteria</taxon>
        <taxon>Pseudomonadati</taxon>
        <taxon>Planctomycetota</taxon>
        <taxon>Candidatus Brocadiia</taxon>
        <taxon>Candidatus Brocadiales</taxon>
        <taxon>Candidatus Scalinduaceae</taxon>
        <taxon>Candidatus Scalindua</taxon>
    </lineage>
</organism>
<dbReference type="SUPFAM" id="SSF102114">
    <property type="entry name" value="Radical SAM enzymes"/>
    <property type="match status" value="1"/>
</dbReference>
<dbReference type="InterPro" id="IPR050377">
    <property type="entry name" value="Radical_SAM_PqqE_MftC-like"/>
</dbReference>
<comment type="caution">
    <text evidence="9">The sequence shown here is derived from an EMBL/GenBank/DDBJ whole genome shotgun (WGS) entry which is preliminary data.</text>
</comment>
<dbReference type="SFLD" id="SFLDS00029">
    <property type="entry name" value="Radical_SAM"/>
    <property type="match status" value="1"/>
</dbReference>
<dbReference type="EMBL" id="MAYW01000103">
    <property type="protein sequence ID" value="ODS31654.1"/>
    <property type="molecule type" value="Genomic_DNA"/>
</dbReference>
<dbReference type="CDD" id="cd21123">
    <property type="entry name" value="SPASM_MftC-like"/>
    <property type="match status" value="1"/>
</dbReference>
<dbReference type="GO" id="GO:0016491">
    <property type="term" value="F:oxidoreductase activity"/>
    <property type="evidence" value="ECO:0007669"/>
    <property type="project" value="UniProtKB-KW"/>
</dbReference>
<dbReference type="Pfam" id="PF13186">
    <property type="entry name" value="SPASM"/>
    <property type="match status" value="1"/>
</dbReference>
<comment type="cofactor">
    <cofactor evidence="1">
        <name>[4Fe-4S] cluster</name>
        <dbReference type="ChEBI" id="CHEBI:49883"/>
    </cofactor>
</comment>
<evidence type="ECO:0000259" key="8">
    <source>
        <dbReference type="PROSITE" id="PS51918"/>
    </source>
</evidence>
<dbReference type="PIRSF" id="PIRSF037420">
    <property type="entry name" value="PQQ_syn_pqqE"/>
    <property type="match status" value="1"/>
</dbReference>
<reference evidence="9 10" key="1">
    <citation type="submission" date="2016-07" db="EMBL/GenBank/DDBJ databases">
        <title>Draft genome of Scalindua rubra, obtained from a brine-seawater interface in the Red Sea, sheds light on salt adaptation in anammox bacteria.</title>
        <authorList>
            <person name="Speth D.R."/>
            <person name="Lagkouvardos I."/>
            <person name="Wang Y."/>
            <person name="Qian P.-Y."/>
            <person name="Dutilh B.E."/>
            <person name="Jetten M.S."/>
        </authorList>
    </citation>
    <scope>NUCLEOTIDE SEQUENCE [LARGE SCALE GENOMIC DNA]</scope>
    <source>
        <strain evidence="9">BSI-1</strain>
    </source>
</reference>
<dbReference type="InterPro" id="IPR000385">
    <property type="entry name" value="MoaA_NifB_PqqE_Fe-S-bd_CS"/>
</dbReference>
<dbReference type="PANTHER" id="PTHR11228">
    <property type="entry name" value="RADICAL SAM DOMAIN PROTEIN"/>
    <property type="match status" value="1"/>
</dbReference>
<name>A0A1E3X9I2_9BACT</name>
<gene>
    <name evidence="9" type="ORF">SCARUB_03234</name>
</gene>
<dbReference type="InterPro" id="IPR013785">
    <property type="entry name" value="Aldolase_TIM"/>
</dbReference>
<dbReference type="GO" id="GO:0051539">
    <property type="term" value="F:4 iron, 4 sulfur cluster binding"/>
    <property type="evidence" value="ECO:0007669"/>
    <property type="project" value="UniProtKB-KW"/>
</dbReference>
<evidence type="ECO:0000313" key="9">
    <source>
        <dbReference type="EMBL" id="ODS31654.1"/>
    </source>
</evidence>